<evidence type="ECO:0000313" key="1">
    <source>
        <dbReference type="EMBL" id="QZA77403.1"/>
    </source>
</evidence>
<organism evidence="1 2">
    <name type="scientific">Deefgea tanakiae</name>
    <dbReference type="NCBI Taxonomy" id="2865840"/>
    <lineage>
        <taxon>Bacteria</taxon>
        <taxon>Pseudomonadati</taxon>
        <taxon>Pseudomonadota</taxon>
        <taxon>Betaproteobacteria</taxon>
        <taxon>Neisseriales</taxon>
        <taxon>Chitinibacteraceae</taxon>
        <taxon>Deefgea</taxon>
    </lineage>
</organism>
<dbReference type="EMBL" id="CP081150">
    <property type="protein sequence ID" value="QZA77403.1"/>
    <property type="molecule type" value="Genomic_DNA"/>
</dbReference>
<reference evidence="1 2" key="1">
    <citation type="submission" date="2021-08" db="EMBL/GenBank/DDBJ databases">
        <title>complete genome sequencing of Deefgea sp. D25.</title>
        <authorList>
            <person name="Bae J.-W."/>
            <person name="Gim D.-H."/>
        </authorList>
    </citation>
    <scope>NUCLEOTIDE SEQUENCE [LARGE SCALE GENOMIC DNA]</scope>
    <source>
        <strain evidence="1 2">D25</strain>
    </source>
</reference>
<dbReference type="Proteomes" id="UP000825679">
    <property type="component" value="Chromosome"/>
</dbReference>
<protein>
    <submittedName>
        <fullName evidence="1">Uncharacterized protein</fullName>
    </submittedName>
</protein>
<keyword evidence="2" id="KW-1185">Reference proteome</keyword>
<dbReference type="InterPro" id="IPR049723">
    <property type="entry name" value="BPSL0761-like"/>
</dbReference>
<dbReference type="NCBIfam" id="NF041728">
    <property type="entry name" value="BPSL0761_fam"/>
    <property type="match status" value="1"/>
</dbReference>
<evidence type="ECO:0000313" key="2">
    <source>
        <dbReference type="Proteomes" id="UP000825679"/>
    </source>
</evidence>
<sequence>MTMPHERTLSMLKTLELLNELANRADIHIPEEIRIRAQRLIRHFPRGREVKLLAVYMEQNIAAPQLFCSTEPGNSKSLESAFLCVKKLDY</sequence>
<proteinExistence type="predicted"/>
<dbReference type="RefSeq" id="WP_221005784.1">
    <property type="nucleotide sequence ID" value="NZ_CP081150.1"/>
</dbReference>
<accession>A0ABX8Z4B3</accession>
<name>A0ABX8Z4B3_9NEIS</name>
<gene>
    <name evidence="1" type="ORF">K4H28_14115</name>
</gene>